<keyword evidence="2" id="KW-1185">Reference proteome</keyword>
<proteinExistence type="predicted"/>
<dbReference type="GeneID" id="19046166"/>
<dbReference type="PaxDb" id="2903-EOD18165"/>
<sequence>MATPASIAEGLGIDGEADRDLLWLADKAHAAEAALDHYTYLATVARVPEWASPADAGQLLRNGWYRAVCAAAFEAKEPGELSVQQGEEVLVNGDLLPPAGWANVAAAGFSDATALPAAGKSAIMGGSKRGATATRTAIVRDAATGLLTGL</sequence>
<evidence type="ECO:0000313" key="2">
    <source>
        <dbReference type="Proteomes" id="UP000013827"/>
    </source>
</evidence>
<dbReference type="EnsemblProtists" id="EOD18165">
    <property type="protein sequence ID" value="EOD18165"/>
    <property type="gene ID" value="EMIHUDRAFT_196273"/>
</dbReference>
<protein>
    <recommendedName>
        <fullName evidence="3">SH3 domain-containing protein</fullName>
    </recommendedName>
</protein>
<evidence type="ECO:0000313" key="1">
    <source>
        <dbReference type="EnsemblProtists" id="EOD18165"/>
    </source>
</evidence>
<dbReference type="KEGG" id="ehx:EMIHUDRAFT_196273"/>
<dbReference type="HOGENOM" id="CLU_1743947_0_0_1"/>
<dbReference type="Proteomes" id="UP000013827">
    <property type="component" value="Unassembled WGS sequence"/>
</dbReference>
<reference evidence="1" key="2">
    <citation type="submission" date="2024-10" db="UniProtKB">
        <authorList>
            <consortium name="EnsemblProtists"/>
        </authorList>
    </citation>
    <scope>IDENTIFICATION</scope>
</reference>
<dbReference type="InterPro" id="IPR036028">
    <property type="entry name" value="SH3-like_dom_sf"/>
</dbReference>
<dbReference type="RefSeq" id="XP_005770594.1">
    <property type="nucleotide sequence ID" value="XM_005770537.1"/>
</dbReference>
<dbReference type="SUPFAM" id="SSF50044">
    <property type="entry name" value="SH3-domain"/>
    <property type="match status" value="1"/>
</dbReference>
<dbReference type="AlphaFoldDB" id="A0A0D3J3T0"/>
<accession>A0A0D3J3T0</accession>
<reference evidence="2" key="1">
    <citation type="journal article" date="2013" name="Nature">
        <title>Pan genome of the phytoplankton Emiliania underpins its global distribution.</title>
        <authorList>
            <person name="Read B.A."/>
            <person name="Kegel J."/>
            <person name="Klute M.J."/>
            <person name="Kuo A."/>
            <person name="Lefebvre S.C."/>
            <person name="Maumus F."/>
            <person name="Mayer C."/>
            <person name="Miller J."/>
            <person name="Monier A."/>
            <person name="Salamov A."/>
            <person name="Young J."/>
            <person name="Aguilar M."/>
            <person name="Claverie J.M."/>
            <person name="Frickenhaus S."/>
            <person name="Gonzalez K."/>
            <person name="Herman E.K."/>
            <person name="Lin Y.C."/>
            <person name="Napier J."/>
            <person name="Ogata H."/>
            <person name="Sarno A.F."/>
            <person name="Shmutz J."/>
            <person name="Schroeder D."/>
            <person name="de Vargas C."/>
            <person name="Verret F."/>
            <person name="von Dassow P."/>
            <person name="Valentin K."/>
            <person name="Van de Peer Y."/>
            <person name="Wheeler G."/>
            <person name="Dacks J.B."/>
            <person name="Delwiche C.F."/>
            <person name="Dyhrman S.T."/>
            <person name="Glockner G."/>
            <person name="John U."/>
            <person name="Richards T."/>
            <person name="Worden A.Z."/>
            <person name="Zhang X."/>
            <person name="Grigoriev I.V."/>
            <person name="Allen A.E."/>
            <person name="Bidle K."/>
            <person name="Borodovsky M."/>
            <person name="Bowler C."/>
            <person name="Brownlee C."/>
            <person name="Cock J.M."/>
            <person name="Elias M."/>
            <person name="Gladyshev V.N."/>
            <person name="Groth M."/>
            <person name="Guda C."/>
            <person name="Hadaegh A."/>
            <person name="Iglesias-Rodriguez M.D."/>
            <person name="Jenkins J."/>
            <person name="Jones B.M."/>
            <person name="Lawson T."/>
            <person name="Leese F."/>
            <person name="Lindquist E."/>
            <person name="Lobanov A."/>
            <person name="Lomsadze A."/>
            <person name="Malik S.B."/>
            <person name="Marsh M.E."/>
            <person name="Mackinder L."/>
            <person name="Mock T."/>
            <person name="Mueller-Roeber B."/>
            <person name="Pagarete A."/>
            <person name="Parker M."/>
            <person name="Probert I."/>
            <person name="Quesneville H."/>
            <person name="Raines C."/>
            <person name="Rensing S.A."/>
            <person name="Riano-Pachon D.M."/>
            <person name="Richier S."/>
            <person name="Rokitta S."/>
            <person name="Shiraiwa Y."/>
            <person name="Soanes D.M."/>
            <person name="van der Giezen M."/>
            <person name="Wahlund T.M."/>
            <person name="Williams B."/>
            <person name="Wilson W."/>
            <person name="Wolfe G."/>
            <person name="Wurch L.L."/>
        </authorList>
    </citation>
    <scope>NUCLEOTIDE SEQUENCE</scope>
</reference>
<organism evidence="1 2">
    <name type="scientific">Emiliania huxleyi (strain CCMP1516)</name>
    <dbReference type="NCBI Taxonomy" id="280463"/>
    <lineage>
        <taxon>Eukaryota</taxon>
        <taxon>Haptista</taxon>
        <taxon>Haptophyta</taxon>
        <taxon>Prymnesiophyceae</taxon>
        <taxon>Isochrysidales</taxon>
        <taxon>Noelaerhabdaceae</taxon>
        <taxon>Emiliania</taxon>
    </lineage>
</organism>
<evidence type="ECO:0008006" key="3">
    <source>
        <dbReference type="Google" id="ProtNLM"/>
    </source>
</evidence>
<name>A0A0D3J3T0_EMIH1</name>